<keyword evidence="2" id="KW-1185">Reference proteome</keyword>
<organism evidence="1 2">
    <name type="scientific">Caligus rogercresseyi</name>
    <name type="common">Sea louse</name>
    <dbReference type="NCBI Taxonomy" id="217165"/>
    <lineage>
        <taxon>Eukaryota</taxon>
        <taxon>Metazoa</taxon>
        <taxon>Ecdysozoa</taxon>
        <taxon>Arthropoda</taxon>
        <taxon>Crustacea</taxon>
        <taxon>Multicrustacea</taxon>
        <taxon>Hexanauplia</taxon>
        <taxon>Copepoda</taxon>
        <taxon>Siphonostomatoida</taxon>
        <taxon>Caligidae</taxon>
        <taxon>Caligus</taxon>
    </lineage>
</organism>
<evidence type="ECO:0000313" key="2">
    <source>
        <dbReference type="Proteomes" id="UP000595437"/>
    </source>
</evidence>
<proteinExistence type="predicted"/>
<feature type="non-terminal residue" evidence="1">
    <location>
        <position position="54"/>
    </location>
</feature>
<name>A0A7T8JXT4_CALRO</name>
<evidence type="ECO:0000313" key="1">
    <source>
        <dbReference type="EMBL" id="QQP39098.1"/>
    </source>
</evidence>
<dbReference type="Gene3D" id="2.130.10.130">
    <property type="entry name" value="Integrin alpha, N-terminal"/>
    <property type="match status" value="1"/>
</dbReference>
<dbReference type="AlphaFoldDB" id="A0A7T8JXT4"/>
<dbReference type="Proteomes" id="UP000595437">
    <property type="component" value="Chromosome 14"/>
</dbReference>
<dbReference type="SUPFAM" id="SSF69318">
    <property type="entry name" value="Integrin alpha N-terminal domain"/>
    <property type="match status" value="1"/>
</dbReference>
<sequence length="54" mass="5678">MGSPRHGPIRAGSVFIGGYPEGKDDVDSRFQIDGDQLGEYFGASIACMDLDGDG</sequence>
<protein>
    <submittedName>
        <fullName evidence="1">Integrin_ alpha 2b (Platelet glycoprotein IIb of IIb/IIIa complex_ antigen CD41)</fullName>
    </submittedName>
</protein>
<dbReference type="EMBL" id="CP045903">
    <property type="protein sequence ID" value="QQP39098.1"/>
    <property type="molecule type" value="Genomic_DNA"/>
</dbReference>
<reference evidence="2" key="1">
    <citation type="submission" date="2021-01" db="EMBL/GenBank/DDBJ databases">
        <title>Caligus Genome Assembly.</title>
        <authorList>
            <person name="Gallardo-Escarate C."/>
        </authorList>
    </citation>
    <scope>NUCLEOTIDE SEQUENCE [LARGE SCALE GENOMIC DNA]</scope>
</reference>
<keyword evidence="1" id="KW-0401">Integrin</keyword>
<dbReference type="InterPro" id="IPR028994">
    <property type="entry name" value="Integrin_alpha_N"/>
</dbReference>
<dbReference type="GO" id="GO:0007229">
    <property type="term" value="P:integrin-mediated signaling pathway"/>
    <property type="evidence" value="ECO:0007669"/>
    <property type="project" value="UniProtKB-KW"/>
</dbReference>
<accession>A0A7T8JXT4</accession>
<gene>
    <name evidence="1" type="ORF">FKW44_019872</name>
</gene>
<dbReference type="OrthoDB" id="6362691at2759"/>